<protein>
    <submittedName>
        <fullName evidence="2">Uncharacterized protein</fullName>
    </submittedName>
</protein>
<dbReference type="EMBL" id="JAHCTB010000010">
    <property type="protein sequence ID" value="MBT0609214.1"/>
    <property type="molecule type" value="Genomic_DNA"/>
</dbReference>
<organism evidence="2 3">
    <name type="scientific">Aequorivita echinoideorum</name>
    <dbReference type="NCBI Taxonomy" id="1549647"/>
    <lineage>
        <taxon>Bacteria</taxon>
        <taxon>Pseudomonadati</taxon>
        <taxon>Bacteroidota</taxon>
        <taxon>Flavobacteriia</taxon>
        <taxon>Flavobacteriales</taxon>
        <taxon>Flavobacteriaceae</taxon>
        <taxon>Aequorivita</taxon>
    </lineage>
</organism>
<dbReference type="RefSeq" id="WP_214114672.1">
    <property type="nucleotide sequence ID" value="NZ_JAHCTB010000010.1"/>
</dbReference>
<keyword evidence="3" id="KW-1185">Reference proteome</keyword>
<name>A0ABS5S7M5_9FLAO</name>
<evidence type="ECO:0000313" key="3">
    <source>
        <dbReference type="Proteomes" id="UP001297092"/>
    </source>
</evidence>
<gene>
    <name evidence="2" type="ORF">KIV10_13585</name>
</gene>
<proteinExistence type="predicted"/>
<comment type="caution">
    <text evidence="2">The sequence shown here is derived from an EMBL/GenBank/DDBJ whole genome shotgun (WGS) entry which is preliminary data.</text>
</comment>
<evidence type="ECO:0000256" key="1">
    <source>
        <dbReference type="SAM" id="MobiDB-lite"/>
    </source>
</evidence>
<feature type="region of interest" description="Disordered" evidence="1">
    <location>
        <begin position="1"/>
        <end position="44"/>
    </location>
</feature>
<dbReference type="Proteomes" id="UP001297092">
    <property type="component" value="Unassembled WGS sequence"/>
</dbReference>
<sequence length="68" mass="7207">MLIGHGSGVRKNKGISARNGAAAEAGRGKRILPRSAETDPTKKTVERNSFGAERKKNGAQHCVYAMAV</sequence>
<reference evidence="2 3" key="1">
    <citation type="submission" date="2021-05" db="EMBL/GenBank/DDBJ databases">
        <title>Aequorivita echinoideorum JCM 30378 genome.</title>
        <authorList>
            <person name="Zhang H."/>
            <person name="Li C."/>
        </authorList>
    </citation>
    <scope>NUCLEOTIDE SEQUENCE [LARGE SCALE GENOMIC DNA]</scope>
    <source>
        <strain evidence="2 3">JCM30378</strain>
    </source>
</reference>
<evidence type="ECO:0000313" key="2">
    <source>
        <dbReference type="EMBL" id="MBT0609214.1"/>
    </source>
</evidence>
<accession>A0ABS5S7M5</accession>